<sequence>MKESEQRSAEREAPETRDRYPHFLTIATRWMDNDVYGHVNNVVYYSYFDTVVNEYLIREGVLDIEGSPVIGLVVETQCRYFEPVTFPDTLHAGLRVARLGRSSVRYEIGLFKNDSETAAAQGHFVHVYVEREGRKATALPQEMRAALEKISAG</sequence>
<protein>
    <submittedName>
        <fullName evidence="3">Putative 4-hydroxybenzoyl-CoA thioesterase</fullName>
    </submittedName>
</protein>
<dbReference type="InterPro" id="IPR050563">
    <property type="entry name" value="4-hydroxybenzoyl-CoA_TE"/>
</dbReference>
<gene>
    <name evidence="3" type="ORF">AVDCRST_MAG01-01-1125</name>
</gene>
<evidence type="ECO:0000256" key="1">
    <source>
        <dbReference type="ARBA" id="ARBA00005953"/>
    </source>
</evidence>
<keyword evidence="2" id="KW-0378">Hydrolase</keyword>
<dbReference type="PANTHER" id="PTHR31793:SF27">
    <property type="entry name" value="NOVEL THIOESTERASE SUPERFAMILY DOMAIN AND SAPOSIN A-TYPE DOMAIN CONTAINING PROTEIN (0610012H03RIK)"/>
    <property type="match status" value="1"/>
</dbReference>
<dbReference type="InterPro" id="IPR029069">
    <property type="entry name" value="HotDog_dom_sf"/>
</dbReference>
<name>A0A6J4P2I6_9ACTN</name>
<accession>A0A6J4P2I6</accession>
<evidence type="ECO:0000313" key="3">
    <source>
        <dbReference type="EMBL" id="CAA9402499.1"/>
    </source>
</evidence>
<proteinExistence type="inferred from homology"/>
<comment type="similarity">
    <text evidence="1">Belongs to the 4-hydroxybenzoyl-CoA thioesterase family.</text>
</comment>
<evidence type="ECO:0000256" key="2">
    <source>
        <dbReference type="ARBA" id="ARBA00022801"/>
    </source>
</evidence>
<dbReference type="Pfam" id="PF13279">
    <property type="entry name" value="4HBT_2"/>
    <property type="match status" value="1"/>
</dbReference>
<dbReference type="EMBL" id="CADCUW010000165">
    <property type="protein sequence ID" value="CAA9402499.1"/>
    <property type="molecule type" value="Genomic_DNA"/>
</dbReference>
<dbReference type="PANTHER" id="PTHR31793">
    <property type="entry name" value="4-HYDROXYBENZOYL-COA THIOESTERASE FAMILY MEMBER"/>
    <property type="match status" value="1"/>
</dbReference>
<dbReference type="GO" id="GO:0047617">
    <property type="term" value="F:fatty acyl-CoA hydrolase activity"/>
    <property type="evidence" value="ECO:0007669"/>
    <property type="project" value="TreeGrafter"/>
</dbReference>
<dbReference type="AlphaFoldDB" id="A0A6J4P2I6"/>
<dbReference type="SUPFAM" id="SSF54637">
    <property type="entry name" value="Thioesterase/thiol ester dehydrase-isomerase"/>
    <property type="match status" value="1"/>
</dbReference>
<reference evidence="3" key="1">
    <citation type="submission" date="2020-02" db="EMBL/GenBank/DDBJ databases">
        <authorList>
            <person name="Meier V. D."/>
        </authorList>
    </citation>
    <scope>NUCLEOTIDE SEQUENCE</scope>
    <source>
        <strain evidence="3">AVDCRST_MAG01</strain>
    </source>
</reference>
<dbReference type="Gene3D" id="3.10.129.10">
    <property type="entry name" value="Hotdog Thioesterase"/>
    <property type="match status" value="1"/>
</dbReference>
<organism evidence="3">
    <name type="scientific">uncultured Rubrobacteraceae bacterium</name>
    <dbReference type="NCBI Taxonomy" id="349277"/>
    <lineage>
        <taxon>Bacteria</taxon>
        <taxon>Bacillati</taxon>
        <taxon>Actinomycetota</taxon>
        <taxon>Rubrobacteria</taxon>
        <taxon>Rubrobacterales</taxon>
        <taxon>Rubrobacteraceae</taxon>
        <taxon>environmental samples</taxon>
    </lineage>
</organism>
<dbReference type="CDD" id="cd00586">
    <property type="entry name" value="4HBT"/>
    <property type="match status" value="1"/>
</dbReference>